<evidence type="ECO:0000313" key="1">
    <source>
        <dbReference type="EMBL" id="KAF7838517.1"/>
    </source>
</evidence>
<name>A0A835CGZ5_9FABA</name>
<dbReference type="Proteomes" id="UP000634136">
    <property type="component" value="Unassembled WGS sequence"/>
</dbReference>
<dbReference type="AlphaFoldDB" id="A0A835CGZ5"/>
<proteinExistence type="predicted"/>
<evidence type="ECO:0000313" key="2">
    <source>
        <dbReference type="Proteomes" id="UP000634136"/>
    </source>
</evidence>
<protein>
    <submittedName>
        <fullName evidence="1">Uncharacterized protein</fullName>
    </submittedName>
</protein>
<reference evidence="1" key="1">
    <citation type="submission" date="2020-09" db="EMBL/GenBank/DDBJ databases">
        <title>Genome-Enabled Discovery of Anthraquinone Biosynthesis in Senna tora.</title>
        <authorList>
            <person name="Kang S.-H."/>
            <person name="Pandey R.P."/>
            <person name="Lee C.-M."/>
            <person name="Sim J.-S."/>
            <person name="Jeong J.-T."/>
            <person name="Choi B.-S."/>
            <person name="Jung M."/>
            <person name="Ginzburg D."/>
            <person name="Zhao K."/>
            <person name="Won S.Y."/>
            <person name="Oh T.-J."/>
            <person name="Yu Y."/>
            <person name="Kim N.-H."/>
            <person name="Lee O.R."/>
            <person name="Lee T.-H."/>
            <person name="Bashyal P."/>
            <person name="Kim T.-S."/>
            <person name="Lee W.-H."/>
            <person name="Kawkins C."/>
            <person name="Kim C.-K."/>
            <person name="Kim J.S."/>
            <person name="Ahn B.O."/>
            <person name="Rhee S.Y."/>
            <person name="Sohng J.K."/>
        </authorList>
    </citation>
    <scope>NUCLEOTIDE SEQUENCE</scope>
    <source>
        <tissue evidence="1">Leaf</tissue>
    </source>
</reference>
<gene>
    <name evidence="1" type="ORF">G2W53_006999</name>
</gene>
<comment type="caution">
    <text evidence="1">The sequence shown here is derived from an EMBL/GenBank/DDBJ whole genome shotgun (WGS) entry which is preliminary data.</text>
</comment>
<organism evidence="1 2">
    <name type="scientific">Senna tora</name>
    <dbReference type="NCBI Taxonomy" id="362788"/>
    <lineage>
        <taxon>Eukaryota</taxon>
        <taxon>Viridiplantae</taxon>
        <taxon>Streptophyta</taxon>
        <taxon>Embryophyta</taxon>
        <taxon>Tracheophyta</taxon>
        <taxon>Spermatophyta</taxon>
        <taxon>Magnoliopsida</taxon>
        <taxon>eudicotyledons</taxon>
        <taxon>Gunneridae</taxon>
        <taxon>Pentapetalae</taxon>
        <taxon>rosids</taxon>
        <taxon>fabids</taxon>
        <taxon>Fabales</taxon>
        <taxon>Fabaceae</taxon>
        <taxon>Caesalpinioideae</taxon>
        <taxon>Cassia clade</taxon>
        <taxon>Senna</taxon>
    </lineage>
</organism>
<accession>A0A835CGZ5</accession>
<keyword evidence="2" id="KW-1185">Reference proteome</keyword>
<sequence length="20" mass="2212">MPIDYAGFIANVFGIAVEFH</sequence>
<dbReference type="EMBL" id="JAAIUW010000003">
    <property type="protein sequence ID" value="KAF7838517.1"/>
    <property type="molecule type" value="Genomic_DNA"/>
</dbReference>